<evidence type="ECO:0008006" key="5">
    <source>
        <dbReference type="Google" id="ProtNLM"/>
    </source>
</evidence>
<feature type="transmembrane region" description="Helical" evidence="2">
    <location>
        <begin position="285"/>
        <end position="306"/>
    </location>
</feature>
<dbReference type="AlphaFoldDB" id="A0A426TUZ4"/>
<feature type="transmembrane region" description="Helical" evidence="2">
    <location>
        <begin position="243"/>
        <end position="265"/>
    </location>
</feature>
<sequence length="728" mass="80793">MAQQPHNNPLTAVPPPEPWRWHAGVLLFYLIVGVVYTWPLVLHWQTGAIQIWPYPVDAGQGIWNLWWARTTLLNGENPYQLTRYLFYPAGAELFWQTLSLPNALLVLPILLIFGPVVAFNSLTLLSFVLGGYLVYRLARALHVGPPAALIAGFVYVCSPYHMQQLHGGPLELITIQWIPLSFLALMYALQRPSLWRTLLATVALLLTTLASQYYGLYTAIIMVCHVALVALQPQGSLGRWRVHWPQAAVGLSMLSLWAATLLFFFVGSLEAVGQFVPQDWYMRQVFHAVALVDLLFPNILHPLWGAPLEAMLLDLHHFGVDTGMQLGLGISLLLVVALVRQWRTAWPWALLGLISLIFALGPKLQITDSITGIPMPFMIFNLSEVFRNSSRPAIFVAVLMLPVSLLCALGWQALLQGRTLAQIMFGLWLAFELLPGPMPIIAISSDPHYALLNADPVPGALLPLPAAYNDSRAMLHQFCHGRALVGGYLARTPPNPLIAATTQIHQLLNPLAATRDIVTYPLATELRTLGIRYLTLSPTQMPPDELQRLHALLAVPGVRRIVDTPELAIYQVAEGDLQPLVLPMDGWHAVEHDGQRTWRWMGAKGIFQVLTPQDATVTLRLIIAAYDESRTLTFSLNEQMMGRYEIPTGHEREINLRLALPAGTHRLGLHSNSTDITPEGREVSFKVSDVQTQGQMRPSDAAPLTSITPPPMLPRLPAPWCADTTLSP</sequence>
<reference evidence="3 4" key="1">
    <citation type="submission" date="2018-12" db="EMBL/GenBank/DDBJ databases">
        <title>Genome Sequence of Candidatus Viridilinea halotolerans isolated from saline sulfide-rich spring.</title>
        <authorList>
            <person name="Grouzdev D.S."/>
            <person name="Burganskaya E.I."/>
            <person name="Krutkina M.S."/>
            <person name="Sukhacheva M.V."/>
            <person name="Gorlenko V.M."/>
        </authorList>
    </citation>
    <scope>NUCLEOTIDE SEQUENCE [LARGE SCALE GENOMIC DNA]</scope>
    <source>
        <strain evidence="3">Chok-6</strain>
    </source>
</reference>
<keyword evidence="2" id="KW-0472">Membrane</keyword>
<accession>A0A426TUZ4</accession>
<feature type="region of interest" description="Disordered" evidence="1">
    <location>
        <begin position="690"/>
        <end position="710"/>
    </location>
</feature>
<feature type="transmembrane region" description="Helical" evidence="2">
    <location>
        <begin position="170"/>
        <end position="189"/>
    </location>
</feature>
<dbReference type="EMBL" id="RSAS01000657">
    <property type="protein sequence ID" value="RRR69220.1"/>
    <property type="molecule type" value="Genomic_DNA"/>
</dbReference>
<comment type="caution">
    <text evidence="3">The sequence shown here is derived from an EMBL/GenBank/DDBJ whole genome shotgun (WGS) entry which is preliminary data.</text>
</comment>
<protein>
    <recommendedName>
        <fullName evidence="5">YfhO family protein</fullName>
    </recommendedName>
</protein>
<evidence type="ECO:0000313" key="3">
    <source>
        <dbReference type="EMBL" id="RRR69220.1"/>
    </source>
</evidence>
<feature type="transmembrane region" description="Helical" evidence="2">
    <location>
        <begin position="393"/>
        <end position="414"/>
    </location>
</feature>
<feature type="transmembrane region" description="Helical" evidence="2">
    <location>
        <begin position="318"/>
        <end position="339"/>
    </location>
</feature>
<keyword evidence="2" id="KW-0812">Transmembrane</keyword>
<feature type="transmembrane region" description="Helical" evidence="2">
    <location>
        <begin position="345"/>
        <end position="361"/>
    </location>
</feature>
<gene>
    <name evidence="3" type="ORF">EI684_16275</name>
</gene>
<evidence type="ECO:0000256" key="1">
    <source>
        <dbReference type="SAM" id="MobiDB-lite"/>
    </source>
</evidence>
<proteinExistence type="predicted"/>
<feature type="transmembrane region" description="Helical" evidence="2">
    <location>
        <begin position="214"/>
        <end position="231"/>
    </location>
</feature>
<evidence type="ECO:0000256" key="2">
    <source>
        <dbReference type="SAM" id="Phobius"/>
    </source>
</evidence>
<evidence type="ECO:0000313" key="4">
    <source>
        <dbReference type="Proteomes" id="UP000280307"/>
    </source>
</evidence>
<feature type="transmembrane region" description="Helical" evidence="2">
    <location>
        <begin position="20"/>
        <end position="42"/>
    </location>
</feature>
<name>A0A426TUZ4_9CHLR</name>
<feature type="transmembrane region" description="Helical" evidence="2">
    <location>
        <begin position="104"/>
        <end position="134"/>
    </location>
</feature>
<dbReference type="Proteomes" id="UP000280307">
    <property type="component" value="Unassembled WGS sequence"/>
</dbReference>
<keyword evidence="2" id="KW-1133">Transmembrane helix</keyword>
<feature type="transmembrane region" description="Helical" evidence="2">
    <location>
        <begin position="140"/>
        <end position="158"/>
    </location>
</feature>
<organism evidence="3 4">
    <name type="scientific">Candidatus Viridilinea halotolerans</name>
    <dbReference type="NCBI Taxonomy" id="2491704"/>
    <lineage>
        <taxon>Bacteria</taxon>
        <taxon>Bacillati</taxon>
        <taxon>Chloroflexota</taxon>
        <taxon>Chloroflexia</taxon>
        <taxon>Chloroflexales</taxon>
        <taxon>Chloroflexineae</taxon>
        <taxon>Oscillochloridaceae</taxon>
        <taxon>Candidatus Viridilinea</taxon>
    </lineage>
</organism>